<dbReference type="Proteomes" id="UP000191500">
    <property type="component" value="Unassembled WGS sequence"/>
</dbReference>
<protein>
    <submittedName>
        <fullName evidence="1">Uncharacterized protein</fullName>
    </submittedName>
</protein>
<sequence>MFNLGIEPAIFNHAPPHQTKSLSEHHLPTIQARQHPSTTKMHFNILLTLSTLTALSSNVAAQFPLSGINGLGALGGLDVSSQTPGPSSTPIPTFLTKQATPSAFPSRAPSFSIPLPSASASPVLKPSLPLGGMFGGF</sequence>
<comment type="caution">
    <text evidence="1">The sequence shown here is derived from an EMBL/GenBank/DDBJ whole genome shotgun (WGS) entry which is preliminary data.</text>
</comment>
<organism evidence="1 2">
    <name type="scientific">Penicillium coprophilum</name>
    <dbReference type="NCBI Taxonomy" id="36646"/>
    <lineage>
        <taxon>Eukaryota</taxon>
        <taxon>Fungi</taxon>
        <taxon>Dikarya</taxon>
        <taxon>Ascomycota</taxon>
        <taxon>Pezizomycotina</taxon>
        <taxon>Eurotiomycetes</taxon>
        <taxon>Eurotiomycetidae</taxon>
        <taxon>Eurotiales</taxon>
        <taxon>Aspergillaceae</taxon>
        <taxon>Penicillium</taxon>
    </lineage>
</organism>
<keyword evidence="2" id="KW-1185">Reference proteome</keyword>
<dbReference type="AlphaFoldDB" id="A0A1V6VA05"/>
<reference evidence="2" key="1">
    <citation type="journal article" date="2017" name="Nat. Microbiol.">
        <title>Global analysis of biosynthetic gene clusters reveals vast potential of secondary metabolite production in Penicillium species.</title>
        <authorList>
            <person name="Nielsen J.C."/>
            <person name="Grijseels S."/>
            <person name="Prigent S."/>
            <person name="Ji B."/>
            <person name="Dainat J."/>
            <person name="Nielsen K.F."/>
            <person name="Frisvad J.C."/>
            <person name="Workman M."/>
            <person name="Nielsen J."/>
        </authorList>
    </citation>
    <scope>NUCLEOTIDE SEQUENCE [LARGE SCALE GENOMIC DNA]</scope>
    <source>
        <strain evidence="2">IBT 31321</strain>
    </source>
</reference>
<name>A0A1V6VA05_9EURO</name>
<accession>A0A1V6VA05</accession>
<gene>
    <name evidence="1" type="ORF">PENCOP_c001G07569</name>
</gene>
<evidence type="ECO:0000313" key="1">
    <source>
        <dbReference type="EMBL" id="OQE47329.1"/>
    </source>
</evidence>
<dbReference type="EMBL" id="MDDG01000001">
    <property type="protein sequence ID" value="OQE47329.1"/>
    <property type="molecule type" value="Genomic_DNA"/>
</dbReference>
<evidence type="ECO:0000313" key="2">
    <source>
        <dbReference type="Proteomes" id="UP000191500"/>
    </source>
</evidence>
<proteinExistence type="predicted"/>